<reference evidence="2" key="1">
    <citation type="submission" date="2017-12" db="EMBL/GenBank/DDBJ databases">
        <title>Genomic analysis of Paracoccus sp. CBA4604.</title>
        <authorList>
            <person name="Roh S.W."/>
            <person name="Kim J.Y."/>
            <person name="Kim J.S."/>
        </authorList>
    </citation>
    <scope>NUCLEOTIDE SEQUENCE [LARGE SCALE GENOMIC DNA]</scope>
    <source>
        <strain evidence="2">CBA4604</strain>
    </source>
</reference>
<evidence type="ECO:0000313" key="2">
    <source>
        <dbReference type="Proteomes" id="UP000234882"/>
    </source>
</evidence>
<sequence>MSFHALLLLTALADGDIRMTMSPMETAEACESQREVVGQILEAQGSEAVVSRCGQTGLRLTPYIHGVPPEAATFLYRVEVGETGFDVAPLDAPADCTPAPEASPAVYCVRSSQRVLP</sequence>
<name>A0A2K9ME63_9RHOB</name>
<dbReference type="OrthoDB" id="7860386at2"/>
<keyword evidence="2" id="KW-1185">Reference proteome</keyword>
<proteinExistence type="predicted"/>
<dbReference type="Proteomes" id="UP000234882">
    <property type="component" value="Chromosome"/>
</dbReference>
<accession>A0A2K9ME63</accession>
<dbReference type="KEGG" id="paru:CYR75_02470"/>
<dbReference type="AlphaFoldDB" id="A0A2K9ME63"/>
<organism evidence="1 2">
    <name type="scientific">Paracoccus jeotgali</name>
    <dbReference type="NCBI Taxonomy" id="2065379"/>
    <lineage>
        <taxon>Bacteria</taxon>
        <taxon>Pseudomonadati</taxon>
        <taxon>Pseudomonadota</taxon>
        <taxon>Alphaproteobacteria</taxon>
        <taxon>Rhodobacterales</taxon>
        <taxon>Paracoccaceae</taxon>
        <taxon>Paracoccus</taxon>
    </lineage>
</organism>
<dbReference type="EMBL" id="CP025583">
    <property type="protein sequence ID" value="AUM73306.1"/>
    <property type="molecule type" value="Genomic_DNA"/>
</dbReference>
<evidence type="ECO:0000313" key="1">
    <source>
        <dbReference type="EMBL" id="AUM73306.1"/>
    </source>
</evidence>
<dbReference type="RefSeq" id="WP_101498690.1">
    <property type="nucleotide sequence ID" value="NZ_CP025583.1"/>
</dbReference>
<gene>
    <name evidence="1" type="ORF">CYR75_02470</name>
</gene>
<protein>
    <submittedName>
        <fullName evidence="1">Uncharacterized protein</fullName>
    </submittedName>
</protein>